<dbReference type="SUPFAM" id="SSF46626">
    <property type="entry name" value="Cytochrome c"/>
    <property type="match status" value="1"/>
</dbReference>
<keyword evidence="12" id="KW-0812">Transmembrane</keyword>
<dbReference type="PROSITE" id="PS51007">
    <property type="entry name" value="CYTC"/>
    <property type="match status" value="1"/>
</dbReference>
<evidence type="ECO:0000256" key="11">
    <source>
        <dbReference type="PROSITE-ProRule" id="PRU00433"/>
    </source>
</evidence>
<gene>
    <name evidence="15" type="ORF">D8780_09635</name>
</gene>
<dbReference type="CDD" id="cd04213">
    <property type="entry name" value="CuRO_CcO_Caa3_II"/>
    <property type="match status" value="1"/>
</dbReference>
<keyword evidence="3" id="KW-0813">Transport</keyword>
<evidence type="ECO:0000256" key="5">
    <source>
        <dbReference type="ARBA" id="ARBA00022723"/>
    </source>
</evidence>
<dbReference type="GO" id="GO:0042773">
    <property type="term" value="P:ATP synthesis coupled electron transport"/>
    <property type="evidence" value="ECO:0007669"/>
    <property type="project" value="TreeGrafter"/>
</dbReference>
<comment type="caution">
    <text evidence="15">The sequence shown here is derived from an EMBL/GenBank/DDBJ whole genome shotgun (WGS) entry which is preliminary data.</text>
</comment>
<evidence type="ECO:0000256" key="2">
    <source>
        <dbReference type="ARBA" id="ARBA00007866"/>
    </source>
</evidence>
<dbReference type="InterPro" id="IPR002429">
    <property type="entry name" value="CcO_II-like_C"/>
</dbReference>
<evidence type="ECO:0000313" key="16">
    <source>
        <dbReference type="Proteomes" id="UP000281094"/>
    </source>
</evidence>
<dbReference type="PANTHER" id="PTHR22888:SF9">
    <property type="entry name" value="CYTOCHROME C OXIDASE SUBUNIT 2"/>
    <property type="match status" value="1"/>
</dbReference>
<evidence type="ECO:0000256" key="1">
    <source>
        <dbReference type="ARBA" id="ARBA00004370"/>
    </source>
</evidence>
<keyword evidence="5 11" id="KW-0479">Metal-binding</keyword>
<dbReference type="GO" id="GO:0004129">
    <property type="term" value="F:cytochrome-c oxidase activity"/>
    <property type="evidence" value="ECO:0007669"/>
    <property type="project" value="UniProtKB-EC"/>
</dbReference>
<dbReference type="Pfam" id="PF00116">
    <property type="entry name" value="COX2"/>
    <property type="match status" value="1"/>
</dbReference>
<accession>A0A3L7JH92</accession>
<keyword evidence="8" id="KW-0186">Copper</keyword>
<keyword evidence="12" id="KW-1133">Transmembrane helix</keyword>
<sequence length="329" mass="35822">MRFRPKTLAPLVALPVSACSFEGPQSVLSPAGIDAEQLVSLFWFLLAIAVVLWLLMNGLFFVITRITGRAHSPKLAERIIIGGGIVFPVIGLAAILGYGLSIMPDQRAPGDGLVLKVTGERFWWRVEYWPEGAEAPIYSANEIRLPVGRRSDIRLDADKVIHSFWIPALAGKMDMFPGRETSLRLEPTKTGTYRGQCAEFCGESHALMAFQAVVMEEDAFSAWLEEQERDAAQPKGEKAERGRDLFMSNGCGACHAVRGTEAAGQVGPDLTHVGSRESLAAGILPNAPQSFAEWTRHAAALKPDVDMPSYAYLSADELGAIAHYLEGLQ</sequence>
<keyword evidence="9 12" id="KW-0472">Membrane</keyword>
<feature type="transmembrane region" description="Helical" evidence="12">
    <location>
        <begin position="75"/>
        <end position="100"/>
    </location>
</feature>
<feature type="domain" description="Cytochrome c" evidence="14">
    <location>
        <begin position="237"/>
        <end position="329"/>
    </location>
</feature>
<dbReference type="InterPro" id="IPR036909">
    <property type="entry name" value="Cyt_c-like_dom_sf"/>
</dbReference>
<evidence type="ECO:0000256" key="8">
    <source>
        <dbReference type="ARBA" id="ARBA00023008"/>
    </source>
</evidence>
<dbReference type="PANTHER" id="PTHR22888">
    <property type="entry name" value="CYTOCHROME C OXIDASE, SUBUNIT II"/>
    <property type="match status" value="1"/>
</dbReference>
<dbReference type="Gene3D" id="2.60.40.420">
    <property type="entry name" value="Cupredoxins - blue copper proteins"/>
    <property type="match status" value="1"/>
</dbReference>
<comment type="catalytic activity">
    <reaction evidence="10">
        <text>4 Fe(II)-[cytochrome c] + O2 + 8 H(+)(in) = 4 Fe(III)-[cytochrome c] + 2 H2O + 4 H(+)(out)</text>
        <dbReference type="Rhea" id="RHEA:11436"/>
        <dbReference type="Rhea" id="RHEA-COMP:10350"/>
        <dbReference type="Rhea" id="RHEA-COMP:14399"/>
        <dbReference type="ChEBI" id="CHEBI:15377"/>
        <dbReference type="ChEBI" id="CHEBI:15378"/>
        <dbReference type="ChEBI" id="CHEBI:15379"/>
        <dbReference type="ChEBI" id="CHEBI:29033"/>
        <dbReference type="ChEBI" id="CHEBI:29034"/>
        <dbReference type="EC" id="7.1.1.9"/>
    </reaction>
</comment>
<proteinExistence type="inferred from homology"/>
<dbReference type="GO" id="GO:0020037">
    <property type="term" value="F:heme binding"/>
    <property type="evidence" value="ECO:0007669"/>
    <property type="project" value="InterPro"/>
</dbReference>
<dbReference type="PROSITE" id="PS00078">
    <property type="entry name" value="COX2"/>
    <property type="match status" value="1"/>
</dbReference>
<comment type="subcellular location">
    <subcellularLocation>
        <location evidence="1">Membrane</location>
    </subcellularLocation>
</comment>
<evidence type="ECO:0000256" key="10">
    <source>
        <dbReference type="ARBA" id="ARBA00047816"/>
    </source>
</evidence>
<evidence type="ECO:0000256" key="6">
    <source>
        <dbReference type="ARBA" id="ARBA00022982"/>
    </source>
</evidence>
<keyword evidence="16" id="KW-1185">Reference proteome</keyword>
<evidence type="ECO:0000256" key="7">
    <source>
        <dbReference type="ARBA" id="ARBA00023004"/>
    </source>
</evidence>
<dbReference type="SUPFAM" id="SSF49503">
    <property type="entry name" value="Cupredoxins"/>
    <property type="match status" value="1"/>
</dbReference>
<feature type="transmembrane region" description="Helical" evidence="12">
    <location>
        <begin position="42"/>
        <end position="63"/>
    </location>
</feature>
<keyword evidence="6" id="KW-0249">Electron transport</keyword>
<dbReference type="InterPro" id="IPR034236">
    <property type="entry name" value="CuRO_CcO_Caa3_II"/>
</dbReference>
<dbReference type="InterPro" id="IPR001505">
    <property type="entry name" value="Copper_CuA"/>
</dbReference>
<evidence type="ECO:0000256" key="4">
    <source>
        <dbReference type="ARBA" id="ARBA00022617"/>
    </source>
</evidence>
<dbReference type="GO" id="GO:0016020">
    <property type="term" value="C:membrane"/>
    <property type="evidence" value="ECO:0007669"/>
    <property type="project" value="UniProtKB-SubCell"/>
</dbReference>
<keyword evidence="7 11" id="KW-0408">Iron</keyword>
<name>A0A3L7JH92_9HYPH</name>
<feature type="domain" description="Cytochrome oxidase subunit II copper A binding" evidence="13">
    <location>
        <begin position="110"/>
        <end position="226"/>
    </location>
</feature>
<evidence type="ECO:0000256" key="12">
    <source>
        <dbReference type="SAM" id="Phobius"/>
    </source>
</evidence>
<evidence type="ECO:0000313" key="15">
    <source>
        <dbReference type="EMBL" id="RLQ89539.1"/>
    </source>
</evidence>
<dbReference type="EMBL" id="RCWN01000001">
    <property type="protein sequence ID" value="RLQ89539.1"/>
    <property type="molecule type" value="Genomic_DNA"/>
</dbReference>
<dbReference type="AlphaFoldDB" id="A0A3L7JH92"/>
<keyword evidence="4 11" id="KW-0349">Heme</keyword>
<protein>
    <submittedName>
        <fullName evidence="15">Cytochrome B</fullName>
    </submittedName>
</protein>
<evidence type="ECO:0000259" key="14">
    <source>
        <dbReference type="PROSITE" id="PS51007"/>
    </source>
</evidence>
<dbReference type="InterPro" id="IPR009056">
    <property type="entry name" value="Cyt_c-like_dom"/>
</dbReference>
<evidence type="ECO:0000259" key="13">
    <source>
        <dbReference type="PROSITE" id="PS50857"/>
    </source>
</evidence>
<dbReference type="Proteomes" id="UP000281094">
    <property type="component" value="Unassembled WGS sequence"/>
</dbReference>
<dbReference type="GO" id="GO:0005507">
    <property type="term" value="F:copper ion binding"/>
    <property type="evidence" value="ECO:0007669"/>
    <property type="project" value="InterPro"/>
</dbReference>
<dbReference type="InterPro" id="IPR045187">
    <property type="entry name" value="CcO_II"/>
</dbReference>
<reference evidence="15 16" key="1">
    <citation type="submission" date="2018-10" db="EMBL/GenBank/DDBJ databases">
        <title>Notoacmeibacter sp. M2BS9Y-3-1, whole genome shotgun sequence.</title>
        <authorList>
            <person name="Tuo L."/>
        </authorList>
    </citation>
    <scope>NUCLEOTIDE SEQUENCE [LARGE SCALE GENOMIC DNA]</scope>
    <source>
        <strain evidence="15 16">M2BS9Y-3-1</strain>
    </source>
</reference>
<comment type="similarity">
    <text evidence="2">Belongs to the cytochrome c oxidase subunit 2 family.</text>
</comment>
<organism evidence="15 16">
    <name type="scientific">Notoacmeibacter ruber</name>
    <dbReference type="NCBI Taxonomy" id="2670375"/>
    <lineage>
        <taxon>Bacteria</taxon>
        <taxon>Pseudomonadati</taxon>
        <taxon>Pseudomonadota</taxon>
        <taxon>Alphaproteobacteria</taxon>
        <taxon>Hyphomicrobiales</taxon>
        <taxon>Notoacmeibacteraceae</taxon>
        <taxon>Notoacmeibacter</taxon>
    </lineage>
</organism>
<evidence type="ECO:0000256" key="9">
    <source>
        <dbReference type="ARBA" id="ARBA00023136"/>
    </source>
</evidence>
<dbReference type="PROSITE" id="PS50857">
    <property type="entry name" value="COX2_CUA"/>
    <property type="match status" value="1"/>
</dbReference>
<dbReference type="RefSeq" id="WP_121646497.1">
    <property type="nucleotide sequence ID" value="NZ_RCWN01000001.1"/>
</dbReference>
<dbReference type="InterPro" id="IPR008972">
    <property type="entry name" value="Cupredoxin"/>
</dbReference>
<evidence type="ECO:0000256" key="3">
    <source>
        <dbReference type="ARBA" id="ARBA00022448"/>
    </source>
</evidence>
<dbReference type="Pfam" id="PF00034">
    <property type="entry name" value="Cytochrom_C"/>
    <property type="match status" value="1"/>
</dbReference>